<dbReference type="EMBL" id="NCVQ01000001">
    <property type="protein sequence ID" value="PWZ57694.1"/>
    <property type="molecule type" value="Genomic_DNA"/>
</dbReference>
<evidence type="ECO:0000256" key="1">
    <source>
        <dbReference type="SAM" id="SignalP"/>
    </source>
</evidence>
<keyword evidence="1" id="KW-0732">Signal</keyword>
<evidence type="ECO:0008006" key="3">
    <source>
        <dbReference type="Google" id="ProtNLM"/>
    </source>
</evidence>
<feature type="signal peptide" evidence="1">
    <location>
        <begin position="1"/>
        <end position="18"/>
    </location>
</feature>
<feature type="chain" id="PRO_5016449866" description="Secreted protein" evidence="1">
    <location>
        <begin position="19"/>
        <end position="92"/>
    </location>
</feature>
<accession>A0A317YIT3</accession>
<evidence type="ECO:0000313" key="2">
    <source>
        <dbReference type="EMBL" id="PWZ57694.1"/>
    </source>
</evidence>
<dbReference type="AlphaFoldDB" id="A0A317YIT3"/>
<organism evidence="2">
    <name type="scientific">Zea mays</name>
    <name type="common">Maize</name>
    <dbReference type="NCBI Taxonomy" id="4577"/>
    <lineage>
        <taxon>Eukaryota</taxon>
        <taxon>Viridiplantae</taxon>
        <taxon>Streptophyta</taxon>
        <taxon>Embryophyta</taxon>
        <taxon>Tracheophyta</taxon>
        <taxon>Spermatophyta</taxon>
        <taxon>Magnoliopsida</taxon>
        <taxon>Liliopsida</taxon>
        <taxon>Poales</taxon>
        <taxon>Poaceae</taxon>
        <taxon>PACMAD clade</taxon>
        <taxon>Panicoideae</taxon>
        <taxon>Andropogonodae</taxon>
        <taxon>Andropogoneae</taxon>
        <taxon>Tripsacinae</taxon>
        <taxon>Zea</taxon>
    </lineage>
</organism>
<dbReference type="Proteomes" id="UP000251960">
    <property type="component" value="Chromosome 1"/>
</dbReference>
<protein>
    <recommendedName>
        <fullName evidence="3">Secreted protein</fullName>
    </recommendedName>
</protein>
<name>A0A317YIT3_MAIZE</name>
<proteinExistence type="predicted"/>
<gene>
    <name evidence="2" type="ORF">Zm00014a_027311</name>
</gene>
<reference evidence="2" key="1">
    <citation type="journal article" date="2018" name="Nat. Genet.">
        <title>Extensive intraspecific gene order and gene structural variations between Mo17 and other maize genomes.</title>
        <authorList>
            <person name="Sun S."/>
            <person name="Zhou Y."/>
            <person name="Chen J."/>
            <person name="Shi J."/>
            <person name="Zhao H."/>
            <person name="Zhao H."/>
            <person name="Song W."/>
            <person name="Zhang M."/>
            <person name="Cui Y."/>
            <person name="Dong X."/>
            <person name="Liu H."/>
            <person name="Ma X."/>
            <person name="Jiao Y."/>
            <person name="Wang B."/>
            <person name="Wei X."/>
            <person name="Stein J.C."/>
            <person name="Glaubitz J.C."/>
            <person name="Lu F."/>
            <person name="Yu G."/>
            <person name="Liang C."/>
            <person name="Fengler K."/>
            <person name="Li B."/>
            <person name="Rafalski A."/>
            <person name="Schnable P.S."/>
            <person name="Ware D.H."/>
            <person name="Buckler E.S."/>
            <person name="Lai J."/>
        </authorList>
    </citation>
    <scope>NUCLEOTIDE SEQUENCE [LARGE SCALE GENOMIC DNA]</scope>
    <source>
        <tissue evidence="2">Seedling</tissue>
    </source>
</reference>
<sequence>MALVLYFTDLLLLAARRSDLLGATLSLRPPSASLTECNGAPVPWALASVGMGLCKKWMMGRWLTMAALPRIRVIQRHPSLHRSACTEGGSAK</sequence>
<comment type="caution">
    <text evidence="2">The sequence shown here is derived from an EMBL/GenBank/DDBJ whole genome shotgun (WGS) entry which is preliminary data.</text>
</comment>